<dbReference type="Ensembl" id="ENSXMAT00000034997.1">
    <property type="protein sequence ID" value="ENSXMAP00000033326.1"/>
    <property type="gene ID" value="ENSXMAG00000027700.1"/>
</dbReference>
<reference evidence="1" key="3">
    <citation type="submission" date="2025-08" db="UniProtKB">
        <authorList>
            <consortium name="Ensembl"/>
        </authorList>
    </citation>
    <scope>IDENTIFICATION</scope>
    <source>
        <strain evidence="1">JP 163 A</strain>
    </source>
</reference>
<name>A0A3B5QRW6_XIPMA</name>
<reference evidence="2" key="2">
    <citation type="journal article" date="2013" name="Nat. Genet.">
        <title>The genome of the platyfish, Xiphophorus maculatus, provides insights into evolutionary adaptation and several complex traits.</title>
        <authorList>
            <person name="Schartl M."/>
            <person name="Walter R.B."/>
            <person name="Shen Y."/>
            <person name="Garcia T."/>
            <person name="Catchen J."/>
            <person name="Amores A."/>
            <person name="Braasch I."/>
            <person name="Chalopin D."/>
            <person name="Volff J.N."/>
            <person name="Lesch K.P."/>
            <person name="Bisazza A."/>
            <person name="Minx P."/>
            <person name="Hillier L."/>
            <person name="Wilson R.K."/>
            <person name="Fuerstenberg S."/>
            <person name="Boore J."/>
            <person name="Searle S."/>
            <person name="Postlethwait J.H."/>
            <person name="Warren W.C."/>
        </authorList>
    </citation>
    <scope>NUCLEOTIDE SEQUENCE [LARGE SCALE GENOMIC DNA]</scope>
    <source>
        <strain evidence="2">JP 163 A</strain>
    </source>
</reference>
<dbReference type="Proteomes" id="UP000002852">
    <property type="component" value="Unassembled WGS sequence"/>
</dbReference>
<evidence type="ECO:0000313" key="2">
    <source>
        <dbReference type="Proteomes" id="UP000002852"/>
    </source>
</evidence>
<organism evidence="1 2">
    <name type="scientific">Xiphophorus maculatus</name>
    <name type="common">Southern platyfish</name>
    <name type="synonym">Platypoecilus maculatus</name>
    <dbReference type="NCBI Taxonomy" id="8083"/>
    <lineage>
        <taxon>Eukaryota</taxon>
        <taxon>Metazoa</taxon>
        <taxon>Chordata</taxon>
        <taxon>Craniata</taxon>
        <taxon>Vertebrata</taxon>
        <taxon>Euteleostomi</taxon>
        <taxon>Actinopterygii</taxon>
        <taxon>Neopterygii</taxon>
        <taxon>Teleostei</taxon>
        <taxon>Neoteleostei</taxon>
        <taxon>Acanthomorphata</taxon>
        <taxon>Ovalentaria</taxon>
        <taxon>Atherinomorphae</taxon>
        <taxon>Cyprinodontiformes</taxon>
        <taxon>Poeciliidae</taxon>
        <taxon>Poeciliinae</taxon>
        <taxon>Xiphophorus</taxon>
    </lineage>
</organism>
<proteinExistence type="predicted"/>
<accession>A0A3B5QRW6</accession>
<sequence length="147" mass="16942">MYFHSFYFLKQIYIFLNLAIIFRVKTQLNSETQNHPCKHSSRSQRQIILRVFNLQPVLKCHLTGLDGFSPPPSWEWRAGRAADDRGLPSLLTCPDSAMSTPLSSLRVCPLSDSWDRCCYFTDMLDFNKVEFSTLALASAKYHLYIAL</sequence>
<keyword evidence="2" id="KW-1185">Reference proteome</keyword>
<reference evidence="2" key="1">
    <citation type="submission" date="2012-01" db="EMBL/GenBank/DDBJ databases">
        <authorList>
            <person name="Walter R."/>
            <person name="Schartl M."/>
            <person name="Warren W."/>
        </authorList>
    </citation>
    <scope>NUCLEOTIDE SEQUENCE [LARGE SCALE GENOMIC DNA]</scope>
    <source>
        <strain evidence="2">JP 163 A</strain>
    </source>
</reference>
<dbReference type="InParanoid" id="A0A3B5QRW6"/>
<dbReference type="AlphaFoldDB" id="A0A3B5QRW6"/>
<evidence type="ECO:0000313" key="1">
    <source>
        <dbReference type="Ensembl" id="ENSXMAP00000033326.1"/>
    </source>
</evidence>
<protein>
    <submittedName>
        <fullName evidence="1">Uncharacterized protein</fullName>
    </submittedName>
</protein>
<reference evidence="1" key="4">
    <citation type="submission" date="2025-09" db="UniProtKB">
        <authorList>
            <consortium name="Ensembl"/>
        </authorList>
    </citation>
    <scope>IDENTIFICATION</scope>
    <source>
        <strain evidence="1">JP 163 A</strain>
    </source>
</reference>